<feature type="transmembrane region" description="Helical" evidence="1">
    <location>
        <begin position="165"/>
        <end position="190"/>
    </location>
</feature>
<keyword evidence="1" id="KW-0472">Membrane</keyword>
<dbReference type="Pfam" id="PF12412">
    <property type="entry name" value="DUF3667"/>
    <property type="match status" value="1"/>
</dbReference>
<feature type="transmembrane region" description="Helical" evidence="1">
    <location>
        <begin position="77"/>
        <end position="97"/>
    </location>
</feature>
<dbReference type="InParanoid" id="A0A1H8YWY7"/>
<evidence type="ECO:0000313" key="2">
    <source>
        <dbReference type="EMBL" id="SEP56689.1"/>
    </source>
</evidence>
<dbReference type="InterPro" id="IPR022134">
    <property type="entry name" value="DUF3667"/>
</dbReference>
<proteinExistence type="predicted"/>
<evidence type="ECO:0000256" key="1">
    <source>
        <dbReference type="SAM" id="Phobius"/>
    </source>
</evidence>
<dbReference type="AlphaFoldDB" id="A0A1H8YWY7"/>
<gene>
    <name evidence="2" type="ORF">SAMN05444359_10160</name>
</gene>
<reference evidence="3" key="1">
    <citation type="submission" date="2016-10" db="EMBL/GenBank/DDBJ databases">
        <authorList>
            <person name="Varghese N."/>
            <person name="Submissions S."/>
        </authorList>
    </citation>
    <scope>NUCLEOTIDE SEQUENCE [LARGE SCALE GENOMIC DNA]</scope>
    <source>
        <strain evidence="3">DSM 24740</strain>
    </source>
</reference>
<accession>A0A1H8YWY7</accession>
<sequence length="269" mass="30462">MENTTCLNCQTAFSGHFCPNCGQKASTRRYSWSYVFSKDFLSDIFNFDRGFLHTLRDLSYRPGHLVNDYLQGKRKTYFNAVGFLLIVLAIEALLWSLSQNSVAELMLDNFNAQLRDQPDPGITLEDVEIMLRNQKIIFLLTVPLAAFFSWLVLKRLLYNFLEHCIAIIFLLAMNTMLGFSAGLLGLLPISMDTFKLIYAPISLIVIAFDFLLIWQFSQKADYSLGGRIWRTALTFILVITVIAGSLQFAMGISKGYRDAGKSVPVESSE</sequence>
<dbReference type="Proteomes" id="UP000199021">
    <property type="component" value="Unassembled WGS sequence"/>
</dbReference>
<keyword evidence="1" id="KW-1133">Transmembrane helix</keyword>
<dbReference type="RefSeq" id="WP_175489198.1">
    <property type="nucleotide sequence ID" value="NZ_FOFB01000001.1"/>
</dbReference>
<evidence type="ECO:0008006" key="4">
    <source>
        <dbReference type="Google" id="ProtNLM"/>
    </source>
</evidence>
<feature type="transmembrane region" description="Helical" evidence="1">
    <location>
        <begin position="196"/>
        <end position="216"/>
    </location>
</feature>
<protein>
    <recommendedName>
        <fullName evidence="4">DUF3667 domain-containing protein</fullName>
    </recommendedName>
</protein>
<dbReference type="EMBL" id="FOFB01000001">
    <property type="protein sequence ID" value="SEP56689.1"/>
    <property type="molecule type" value="Genomic_DNA"/>
</dbReference>
<name>A0A1H8YWY7_9BACT</name>
<keyword evidence="1" id="KW-0812">Transmembrane</keyword>
<feature type="transmembrane region" description="Helical" evidence="1">
    <location>
        <begin position="136"/>
        <end position="153"/>
    </location>
</feature>
<organism evidence="2 3">
    <name type="scientific">Neolewinella agarilytica</name>
    <dbReference type="NCBI Taxonomy" id="478744"/>
    <lineage>
        <taxon>Bacteria</taxon>
        <taxon>Pseudomonadati</taxon>
        <taxon>Bacteroidota</taxon>
        <taxon>Saprospiria</taxon>
        <taxon>Saprospirales</taxon>
        <taxon>Lewinellaceae</taxon>
        <taxon>Neolewinella</taxon>
    </lineage>
</organism>
<keyword evidence="3" id="KW-1185">Reference proteome</keyword>
<feature type="transmembrane region" description="Helical" evidence="1">
    <location>
        <begin position="228"/>
        <end position="250"/>
    </location>
</feature>
<evidence type="ECO:0000313" key="3">
    <source>
        <dbReference type="Proteomes" id="UP000199021"/>
    </source>
</evidence>
<dbReference type="STRING" id="478744.SAMN05444359_10160"/>